<gene>
    <name evidence="2" type="ORF">POM88_036786</name>
</gene>
<organism evidence="2 3">
    <name type="scientific">Heracleum sosnowskyi</name>
    <dbReference type="NCBI Taxonomy" id="360622"/>
    <lineage>
        <taxon>Eukaryota</taxon>
        <taxon>Viridiplantae</taxon>
        <taxon>Streptophyta</taxon>
        <taxon>Embryophyta</taxon>
        <taxon>Tracheophyta</taxon>
        <taxon>Spermatophyta</taxon>
        <taxon>Magnoliopsida</taxon>
        <taxon>eudicotyledons</taxon>
        <taxon>Gunneridae</taxon>
        <taxon>Pentapetalae</taxon>
        <taxon>asterids</taxon>
        <taxon>campanulids</taxon>
        <taxon>Apiales</taxon>
        <taxon>Apiaceae</taxon>
        <taxon>Apioideae</taxon>
        <taxon>apioid superclade</taxon>
        <taxon>Tordylieae</taxon>
        <taxon>Tordyliinae</taxon>
        <taxon>Heracleum</taxon>
    </lineage>
</organism>
<sequence length="186" mass="20758">MITAVFRVHAPVACGLNSAVRELDFKGILHDEVTIFITSTEDKMELTESHQVQITAVFRVHAPVACGLDSDVRELDFRGILHDEKTGFITSTSANSRFILAAELLNDENGSTLDPLPHLNQVVANVGELDIGAHRSRLAFLFYSYEMAKQIYGYESETDNTANVPSTKDSSIKEFDRKRKARDVKK</sequence>
<protein>
    <submittedName>
        <fullName evidence="2">Uncharacterized protein</fullName>
    </submittedName>
</protein>
<dbReference type="EMBL" id="JAUIZM010000008">
    <property type="protein sequence ID" value="KAK1370694.1"/>
    <property type="molecule type" value="Genomic_DNA"/>
</dbReference>
<evidence type="ECO:0000313" key="3">
    <source>
        <dbReference type="Proteomes" id="UP001237642"/>
    </source>
</evidence>
<accession>A0AAD8HQF2</accession>
<keyword evidence="3" id="KW-1185">Reference proteome</keyword>
<name>A0AAD8HQF2_9APIA</name>
<proteinExistence type="predicted"/>
<evidence type="ECO:0000313" key="2">
    <source>
        <dbReference type="EMBL" id="KAK1370694.1"/>
    </source>
</evidence>
<evidence type="ECO:0000256" key="1">
    <source>
        <dbReference type="SAM" id="MobiDB-lite"/>
    </source>
</evidence>
<reference evidence="2" key="2">
    <citation type="submission" date="2023-05" db="EMBL/GenBank/DDBJ databases">
        <authorList>
            <person name="Schelkunov M.I."/>
        </authorList>
    </citation>
    <scope>NUCLEOTIDE SEQUENCE</scope>
    <source>
        <strain evidence="2">Hsosn_3</strain>
        <tissue evidence="2">Leaf</tissue>
    </source>
</reference>
<feature type="region of interest" description="Disordered" evidence="1">
    <location>
        <begin position="158"/>
        <end position="186"/>
    </location>
</feature>
<reference evidence="2" key="1">
    <citation type="submission" date="2023-02" db="EMBL/GenBank/DDBJ databases">
        <title>Genome of toxic invasive species Heracleum sosnowskyi carries increased number of genes despite the absence of recent whole-genome duplications.</title>
        <authorList>
            <person name="Schelkunov M."/>
            <person name="Shtratnikova V."/>
            <person name="Makarenko M."/>
            <person name="Klepikova A."/>
            <person name="Omelchenko D."/>
            <person name="Novikova G."/>
            <person name="Obukhova E."/>
            <person name="Bogdanov V."/>
            <person name="Penin A."/>
            <person name="Logacheva M."/>
        </authorList>
    </citation>
    <scope>NUCLEOTIDE SEQUENCE</scope>
    <source>
        <strain evidence="2">Hsosn_3</strain>
        <tissue evidence="2">Leaf</tissue>
    </source>
</reference>
<dbReference type="Proteomes" id="UP001237642">
    <property type="component" value="Unassembled WGS sequence"/>
</dbReference>
<comment type="caution">
    <text evidence="2">The sequence shown here is derived from an EMBL/GenBank/DDBJ whole genome shotgun (WGS) entry which is preliminary data.</text>
</comment>
<feature type="compositionally biased region" description="Polar residues" evidence="1">
    <location>
        <begin position="159"/>
        <end position="169"/>
    </location>
</feature>
<dbReference type="AlphaFoldDB" id="A0AAD8HQF2"/>